<evidence type="ECO:0000313" key="19">
    <source>
        <dbReference type="EMBL" id="SMC39245.1"/>
    </source>
</evidence>
<gene>
    <name evidence="19" type="ORF">SAMN02746065_101334</name>
</gene>
<evidence type="ECO:0000256" key="1">
    <source>
        <dbReference type="ARBA" id="ARBA00004651"/>
    </source>
</evidence>
<evidence type="ECO:0000256" key="5">
    <source>
        <dbReference type="ARBA" id="ARBA00022692"/>
    </source>
</evidence>
<dbReference type="STRING" id="1121400.SAMN02746065_101334"/>
<evidence type="ECO:0000256" key="13">
    <source>
        <dbReference type="NCBIfam" id="TIGR00437"/>
    </source>
</evidence>
<dbReference type="Gene3D" id="1.10.287.1770">
    <property type="match status" value="1"/>
</dbReference>
<dbReference type="AlphaFoldDB" id="A0A1W1YSQ2"/>
<dbReference type="InterPro" id="IPR050860">
    <property type="entry name" value="FeoB_GTPase"/>
</dbReference>
<evidence type="ECO:0000256" key="6">
    <source>
        <dbReference type="ARBA" id="ARBA00022741"/>
    </source>
</evidence>
<dbReference type="Gene3D" id="3.40.50.300">
    <property type="entry name" value="P-loop containing nucleotide triphosphate hydrolases"/>
    <property type="match status" value="1"/>
</dbReference>
<feature type="transmembrane region" description="Helical" evidence="16">
    <location>
        <begin position="304"/>
        <end position="324"/>
    </location>
</feature>
<protein>
    <recommendedName>
        <fullName evidence="12 13">Ferrous iron transport protein B</fullName>
    </recommendedName>
</protein>
<dbReference type="InterPro" id="IPR011642">
    <property type="entry name" value="Gate_dom"/>
</dbReference>
<evidence type="ECO:0000256" key="12">
    <source>
        <dbReference type="ARBA" id="ARBA00031200"/>
    </source>
</evidence>
<dbReference type="GO" id="GO:0005886">
    <property type="term" value="C:plasma membrane"/>
    <property type="evidence" value="ECO:0007669"/>
    <property type="project" value="UniProtKB-SubCell"/>
</dbReference>
<keyword evidence="11 16" id="KW-0472">Membrane</keyword>
<evidence type="ECO:0000256" key="14">
    <source>
        <dbReference type="PIRSR" id="PIRSR603373-1"/>
    </source>
</evidence>
<dbReference type="GO" id="GO:0015093">
    <property type="term" value="F:ferrous iron transmembrane transporter activity"/>
    <property type="evidence" value="ECO:0007669"/>
    <property type="project" value="UniProtKB-UniRule"/>
</dbReference>
<feature type="transmembrane region" description="Helical" evidence="16">
    <location>
        <begin position="547"/>
        <end position="567"/>
    </location>
</feature>
<dbReference type="InterPro" id="IPR006073">
    <property type="entry name" value="GTP-bd"/>
</dbReference>
<keyword evidence="9" id="KW-0406">Ion transport</keyword>
<feature type="binding site" evidence="14">
    <location>
        <begin position="51"/>
        <end position="55"/>
    </location>
    <ligand>
        <name>GTP</name>
        <dbReference type="ChEBI" id="CHEBI:37565"/>
        <label>1</label>
    </ligand>
</feature>
<dbReference type="GO" id="GO:0005525">
    <property type="term" value="F:GTP binding"/>
    <property type="evidence" value="ECO:0007669"/>
    <property type="project" value="UniProtKB-KW"/>
</dbReference>
<dbReference type="InterPro" id="IPR003373">
    <property type="entry name" value="Fe2_transport_prot-B"/>
</dbReference>
<evidence type="ECO:0000256" key="15">
    <source>
        <dbReference type="PIRSR" id="PIRSR603373-2"/>
    </source>
</evidence>
<feature type="transmembrane region" description="Helical" evidence="16">
    <location>
        <begin position="782"/>
        <end position="803"/>
    </location>
</feature>
<keyword evidence="10 14" id="KW-0342">GTP-binding</keyword>
<feature type="transmembrane region" description="Helical" evidence="16">
    <location>
        <begin position="421"/>
        <end position="441"/>
    </location>
</feature>
<feature type="binding site" evidence="14">
    <location>
        <begin position="132"/>
        <end position="135"/>
    </location>
    <ligand>
        <name>GTP</name>
        <dbReference type="ChEBI" id="CHEBI:37565"/>
        <label>1</label>
    </ligand>
</feature>
<dbReference type="CDD" id="cd01879">
    <property type="entry name" value="FeoB"/>
    <property type="match status" value="1"/>
</dbReference>
<proteinExistence type="inferred from homology"/>
<feature type="transmembrane region" description="Helical" evidence="16">
    <location>
        <begin position="753"/>
        <end position="775"/>
    </location>
</feature>
<feature type="binding site" evidence="15">
    <location>
        <position position="40"/>
    </location>
    <ligand>
        <name>Mg(2+)</name>
        <dbReference type="ChEBI" id="CHEBI:18420"/>
        <label>2</label>
    </ligand>
</feature>
<evidence type="ECO:0000313" key="20">
    <source>
        <dbReference type="Proteomes" id="UP000192418"/>
    </source>
</evidence>
<dbReference type="Pfam" id="PF17910">
    <property type="entry name" value="FeoB_Cyto"/>
    <property type="match status" value="1"/>
</dbReference>
<evidence type="ECO:0000256" key="17">
    <source>
        <dbReference type="SAM" id="Coils"/>
    </source>
</evidence>
<keyword evidence="15" id="KW-0460">Magnesium</keyword>
<keyword evidence="15" id="KW-0479">Metal-binding</keyword>
<keyword evidence="8 16" id="KW-0408">Iron</keyword>
<keyword evidence="20" id="KW-1185">Reference proteome</keyword>
<evidence type="ECO:0000256" key="3">
    <source>
        <dbReference type="ARBA" id="ARBA00022475"/>
    </source>
</evidence>
<dbReference type="InterPro" id="IPR030389">
    <property type="entry name" value="G_FEOB_dom"/>
</dbReference>
<keyword evidence="2 16" id="KW-0813">Transport</keyword>
<keyword evidence="6 14" id="KW-0547">Nucleotide-binding</keyword>
<feature type="binding site" evidence="14">
    <location>
        <begin position="26"/>
        <end position="33"/>
    </location>
    <ligand>
        <name>GTP</name>
        <dbReference type="ChEBI" id="CHEBI:37565"/>
        <label>1</label>
    </ligand>
</feature>
<dbReference type="PANTHER" id="PTHR43185:SF1">
    <property type="entry name" value="FE(2+) TRANSPORTER FEOB"/>
    <property type="match status" value="1"/>
</dbReference>
<dbReference type="Pfam" id="PF07670">
    <property type="entry name" value="Gate"/>
    <property type="match status" value="2"/>
</dbReference>
<evidence type="ECO:0000256" key="7">
    <source>
        <dbReference type="ARBA" id="ARBA00022989"/>
    </source>
</evidence>
<keyword evidence="17" id="KW-0175">Coiled coil</keyword>
<keyword evidence="7 16" id="KW-1133">Transmembrane helix</keyword>
<reference evidence="19 20" key="1">
    <citation type="submission" date="2017-04" db="EMBL/GenBank/DDBJ databases">
        <authorList>
            <person name="Afonso C.L."/>
            <person name="Miller P.J."/>
            <person name="Scott M.A."/>
            <person name="Spackman E."/>
            <person name="Goraichik I."/>
            <person name="Dimitrov K.M."/>
            <person name="Suarez D.L."/>
            <person name="Swayne D.E."/>
        </authorList>
    </citation>
    <scope>NUCLEOTIDE SEQUENCE [LARGE SCALE GENOMIC DNA]</scope>
    <source>
        <strain evidence="19 20">DSM 3385</strain>
    </source>
</reference>
<feature type="coiled-coil region" evidence="17">
    <location>
        <begin position="654"/>
        <end position="681"/>
    </location>
</feature>
<evidence type="ECO:0000259" key="18">
    <source>
        <dbReference type="PROSITE" id="PS51711"/>
    </source>
</evidence>
<dbReference type="GO" id="GO:0046872">
    <property type="term" value="F:metal ion binding"/>
    <property type="evidence" value="ECO:0007669"/>
    <property type="project" value="UniProtKB-KW"/>
</dbReference>
<evidence type="ECO:0000256" key="2">
    <source>
        <dbReference type="ARBA" id="ARBA00022448"/>
    </source>
</evidence>
<evidence type="ECO:0000256" key="4">
    <source>
        <dbReference type="ARBA" id="ARBA00022496"/>
    </source>
</evidence>
<comment type="function">
    <text evidence="16">Probable transporter of a GTP-driven Fe(2+) uptake system.</text>
</comment>
<dbReference type="Pfam" id="PF02421">
    <property type="entry name" value="FeoB_N"/>
    <property type="match status" value="1"/>
</dbReference>
<dbReference type="PANTHER" id="PTHR43185">
    <property type="entry name" value="FERROUS IRON TRANSPORT PROTEIN B"/>
    <property type="match status" value="1"/>
</dbReference>
<dbReference type="InterPro" id="IPR027417">
    <property type="entry name" value="P-loop_NTPase"/>
</dbReference>
<dbReference type="EMBL" id="FWXY01000001">
    <property type="protein sequence ID" value="SMC39245.1"/>
    <property type="molecule type" value="Genomic_DNA"/>
</dbReference>
<organism evidence="19 20">
    <name type="scientific">Desulfocicer vacuolatum DSM 3385</name>
    <dbReference type="NCBI Taxonomy" id="1121400"/>
    <lineage>
        <taxon>Bacteria</taxon>
        <taxon>Pseudomonadati</taxon>
        <taxon>Thermodesulfobacteriota</taxon>
        <taxon>Desulfobacteria</taxon>
        <taxon>Desulfobacterales</taxon>
        <taxon>Desulfobacteraceae</taxon>
        <taxon>Desulfocicer</taxon>
    </lineage>
</organism>
<sequence length="854" mass="94963">MIKFMGNTMSISPEFVNNKILVGLAGQQNAGKSTTFNMLTGAGQHIANYPGVTVDKKTGFYRYKDVKVETVDLPGTYSLTSFSLEERVARDFLITEKPDVVVNVVDASSLKRSLYFSFQVLEMGFPVVIALNMMDVAARNGTEINFEALRKNLKVPVIPTVGRKSIGKKELRDAILEVFNGKNHGKIQSPLQINYDALEKPIEDLRQDLAQTTLESRYPCRWLAVKLVEGDSEAVRLVTQALGASCNELQTARRIKDVFEAQNDLDVADYMMGCRDKLATKVIKESVTEKKDGRDRVTEMIDSVVLNRFAAPFFLVLTVFMIYQLSIVKGYELTRYWWPVLAKFRAIVAGFLPDAGMLQDPYVRSMGLWMVDSANALLNYIPIFLILFALIAILEDSGYMARIAFILDRLFNLFGLHGQSTLPFILGGVFAGGCAVPGVMATKGIPDERSRMATILTVPYMNCLAKVPFYTLLINVFFAPYKSWAMLFLSTFTIFVALLVARFLTATLLSSMETAPFVMELPKYHPPTFFGVGQRAVERTWQYIKKVGSIVVAVSVCVFTMLQFPGLGHEKATQFQNEMDQAVTIFHEKSASSSYAHQFKDKAALISLVNVYTDYKTAKLTVKTAEGSRALDAKFQSRYPDLFKFLKPKGDKAAKKINKSLRKLVSKRKGLRRQIKEEQIETSFLGMVGRSLEPLTQWAGFDWKVNVAILSSFAARESSVATIGVLYQQGADENKSLEDRMAAETGGDNFTPLHALAIMVFFAMYPPCLATTIMIKVQTASYKWMVFSMVFPTILGFVVASGIFTGGRLMGLSGIQMMGVFYGLTVLLTIATGLFKHWGKKMTPVSGAPGASIQ</sequence>
<accession>A0A1W1YSQ2</accession>
<feature type="binding site" evidence="14">
    <location>
        <begin position="72"/>
        <end position="75"/>
    </location>
    <ligand>
        <name>GTP</name>
        <dbReference type="ChEBI" id="CHEBI:37565"/>
        <label>1</label>
    </ligand>
</feature>
<dbReference type="PROSITE" id="PS51711">
    <property type="entry name" value="G_FEOB"/>
    <property type="match status" value="1"/>
</dbReference>
<keyword evidence="3" id="KW-1003">Cell membrane</keyword>
<dbReference type="InterPro" id="IPR041069">
    <property type="entry name" value="FeoB_Cyto"/>
</dbReference>
<feature type="transmembrane region" description="Helical" evidence="16">
    <location>
        <begin position="376"/>
        <end position="394"/>
    </location>
</feature>
<comment type="subcellular location">
    <subcellularLocation>
        <location evidence="16">Cell inner membrane</location>
        <topology evidence="16">Multi-pass membrane protein</topology>
    </subcellularLocation>
    <subcellularLocation>
        <location evidence="1">Cell membrane</location>
        <topology evidence="1">Multi-pass membrane protein</topology>
    </subcellularLocation>
</comment>
<evidence type="ECO:0000256" key="8">
    <source>
        <dbReference type="ARBA" id="ARBA00023004"/>
    </source>
</evidence>
<evidence type="ECO:0000256" key="11">
    <source>
        <dbReference type="ARBA" id="ARBA00023136"/>
    </source>
</evidence>
<feature type="transmembrane region" description="Helical" evidence="16">
    <location>
        <begin position="815"/>
        <end position="835"/>
    </location>
</feature>
<dbReference type="NCBIfam" id="TIGR00437">
    <property type="entry name" value="feoB"/>
    <property type="match status" value="1"/>
</dbReference>
<feature type="transmembrane region" description="Helical" evidence="16">
    <location>
        <begin position="453"/>
        <end position="478"/>
    </location>
</feature>
<feature type="binding site" evidence="15">
    <location>
        <position position="41"/>
    </location>
    <ligand>
        <name>Mg(2+)</name>
        <dbReference type="ChEBI" id="CHEBI:18420"/>
        <label>2</label>
    </ligand>
</feature>
<evidence type="ECO:0000256" key="9">
    <source>
        <dbReference type="ARBA" id="ARBA00023065"/>
    </source>
</evidence>
<keyword evidence="5 16" id="KW-0812">Transmembrane</keyword>
<dbReference type="Proteomes" id="UP000192418">
    <property type="component" value="Unassembled WGS sequence"/>
</dbReference>
<feature type="domain" description="FeoB-type G" evidence="18">
    <location>
        <begin position="19"/>
        <end position="181"/>
    </location>
</feature>
<feature type="transmembrane region" description="Helical" evidence="16">
    <location>
        <begin position="484"/>
        <end position="504"/>
    </location>
</feature>
<comment type="similarity">
    <text evidence="16">Belongs to the TRAFAC class TrmE-Era-EngA-EngB-Septin-like GTPase superfamily. FeoB GTPase (TC 9.A.8) family.</text>
</comment>
<dbReference type="SUPFAM" id="SSF52540">
    <property type="entry name" value="P-loop containing nucleoside triphosphate hydrolases"/>
    <property type="match status" value="1"/>
</dbReference>
<dbReference type="InterPro" id="IPR011640">
    <property type="entry name" value="Fe2_transport_prot_B_C"/>
</dbReference>
<name>A0A1W1YSQ2_9BACT</name>
<evidence type="ECO:0000256" key="10">
    <source>
        <dbReference type="ARBA" id="ARBA00023134"/>
    </source>
</evidence>
<dbReference type="PRINTS" id="PR00326">
    <property type="entry name" value="GTP1OBG"/>
</dbReference>
<dbReference type="Pfam" id="PF07664">
    <property type="entry name" value="FeoB_C"/>
    <property type="match status" value="1"/>
</dbReference>
<keyword evidence="4 16" id="KW-0410">Iron transport</keyword>
<evidence type="ECO:0000256" key="16">
    <source>
        <dbReference type="RuleBase" id="RU362098"/>
    </source>
</evidence>
<feature type="binding site" evidence="15">
    <location>
        <position position="37"/>
    </location>
    <ligand>
        <name>Mg(2+)</name>
        <dbReference type="ChEBI" id="CHEBI:18420"/>
        <label>2</label>
    </ligand>
</feature>